<keyword evidence="2" id="KW-1185">Reference proteome</keyword>
<dbReference type="Proteomes" id="UP001324185">
    <property type="component" value="Chromosome"/>
</dbReference>
<dbReference type="EMBL" id="CP140158">
    <property type="protein sequence ID" value="WQG86406.1"/>
    <property type="molecule type" value="Genomic_DNA"/>
</dbReference>
<gene>
    <name evidence="1" type="ORF">SR900_05830</name>
</gene>
<reference evidence="1 2" key="1">
    <citation type="submission" date="2023-11" db="EMBL/GenBank/DDBJ databases">
        <title>MicrobeMod: A computational toolkit for identifying prokaryotic methylation and restriction-modification with nanopore sequencing.</title>
        <authorList>
            <person name="Crits-Christoph A."/>
            <person name="Kang S.C."/>
            <person name="Lee H."/>
            <person name="Ostrov N."/>
        </authorList>
    </citation>
    <scope>NUCLEOTIDE SEQUENCE [LARGE SCALE GENOMIC DNA]</scope>
    <source>
        <strain evidence="1 2">DSMZ 16071</strain>
    </source>
</reference>
<evidence type="ECO:0000313" key="2">
    <source>
        <dbReference type="Proteomes" id="UP001324185"/>
    </source>
</evidence>
<evidence type="ECO:0000313" key="1">
    <source>
        <dbReference type="EMBL" id="WQG86406.1"/>
    </source>
</evidence>
<sequence length="181" mass="20483">MDNLSNKALLIIILIISSMVSTPLFADSWRFEPELDETKFNFGEIQIVRGVDSRENQRFPEFYIKIYKGNKQIAVFPGMSFEQIAASKDQTVFVAVSNSGLPKTALMLFDSNGSIRAFLNHGQGNLKYCLETVTLKRIWYDGENPNITFHFEDNFLSEITINSCNGDAIKISDLLKGKQNN</sequence>
<organism evidence="1 2">
    <name type="scientific">Kangiella aquimarina</name>
    <dbReference type="NCBI Taxonomy" id="261965"/>
    <lineage>
        <taxon>Bacteria</taxon>
        <taxon>Pseudomonadati</taxon>
        <taxon>Pseudomonadota</taxon>
        <taxon>Gammaproteobacteria</taxon>
        <taxon>Kangiellales</taxon>
        <taxon>Kangiellaceae</taxon>
        <taxon>Kangiella</taxon>
    </lineage>
</organism>
<name>A0ABZ0X727_9GAMM</name>
<accession>A0ABZ0X727</accession>
<protein>
    <submittedName>
        <fullName evidence="1">Uncharacterized protein</fullName>
    </submittedName>
</protein>
<proteinExistence type="predicted"/>
<dbReference type="RefSeq" id="WP_156823047.1">
    <property type="nucleotide sequence ID" value="NZ_CP140158.1"/>
</dbReference>